<gene>
    <name evidence="2" type="ORF">DX873_00285</name>
</gene>
<evidence type="ECO:0000313" key="3">
    <source>
        <dbReference type="Proteomes" id="UP000261828"/>
    </source>
</evidence>
<evidence type="ECO:0000256" key="1">
    <source>
        <dbReference type="SAM" id="Phobius"/>
    </source>
</evidence>
<reference evidence="2 3" key="1">
    <citation type="submission" date="2018-08" db="EMBL/GenBank/DDBJ databases">
        <title>Muricauda nanhaiensis sp. nov., isolated from seawater of the South China Sea.</title>
        <authorList>
            <person name="Dang Y."/>
        </authorList>
    </citation>
    <scope>NUCLEOTIDE SEQUENCE [LARGE SCALE GENOMIC DNA]</scope>
    <source>
        <strain evidence="2 3">SM1704</strain>
    </source>
</reference>
<keyword evidence="3" id="KW-1185">Reference proteome</keyword>
<dbReference type="Proteomes" id="UP000261828">
    <property type="component" value="Unassembled WGS sequence"/>
</dbReference>
<dbReference type="EMBL" id="QTJX01000001">
    <property type="protein sequence ID" value="RDY60654.1"/>
    <property type="molecule type" value="Genomic_DNA"/>
</dbReference>
<dbReference type="PROSITE" id="PS51257">
    <property type="entry name" value="PROKAR_LIPOPROTEIN"/>
    <property type="match status" value="1"/>
</dbReference>
<keyword evidence="1" id="KW-1133">Transmembrane helix</keyword>
<keyword evidence="1" id="KW-0812">Transmembrane</keyword>
<name>A0A371JS59_9FLAO</name>
<keyword evidence="1" id="KW-0472">Membrane</keyword>
<accession>A0A371JS59</accession>
<evidence type="ECO:0000313" key="2">
    <source>
        <dbReference type="EMBL" id="RDY60654.1"/>
    </source>
</evidence>
<comment type="caution">
    <text evidence="2">The sequence shown here is derived from an EMBL/GenBank/DDBJ whole genome shotgun (WGS) entry which is preliminary data.</text>
</comment>
<dbReference type="RefSeq" id="WP_116182542.1">
    <property type="nucleotide sequence ID" value="NZ_QTJX01000001.1"/>
</dbReference>
<dbReference type="OrthoDB" id="1447935at2"/>
<sequence length="120" mass="13181">MKNFSTLTALLVLFSSCYSYKNLKPLGNDFVQGEKYEIRIGNREMQRVLIKQVTDSTIVVEQNKTEITIQKSMITESRIRKFATGKTIVASTLGVLLIIATFGVISLSSGGGDGPILECC</sequence>
<protein>
    <submittedName>
        <fullName evidence="2">Uncharacterized protein</fullName>
    </submittedName>
</protein>
<feature type="transmembrane region" description="Helical" evidence="1">
    <location>
        <begin position="88"/>
        <end position="107"/>
    </location>
</feature>
<proteinExistence type="predicted"/>
<dbReference type="AlphaFoldDB" id="A0A371JS59"/>
<organism evidence="2 3">
    <name type="scientific">Flagellimonas nanhaiensis</name>
    <dbReference type="NCBI Taxonomy" id="2292706"/>
    <lineage>
        <taxon>Bacteria</taxon>
        <taxon>Pseudomonadati</taxon>
        <taxon>Bacteroidota</taxon>
        <taxon>Flavobacteriia</taxon>
        <taxon>Flavobacteriales</taxon>
        <taxon>Flavobacteriaceae</taxon>
        <taxon>Flagellimonas</taxon>
    </lineage>
</organism>